<evidence type="ECO:0000313" key="2">
    <source>
        <dbReference type="Proteomes" id="UP000092321"/>
    </source>
</evidence>
<protein>
    <submittedName>
        <fullName evidence="1">Uncharacterized protein</fullName>
    </submittedName>
</protein>
<evidence type="ECO:0000313" key="1">
    <source>
        <dbReference type="EMBL" id="OBA26926.1"/>
    </source>
</evidence>
<dbReference type="EMBL" id="LXPE01000012">
    <property type="protein sequence ID" value="OBA26926.1"/>
    <property type="molecule type" value="Genomic_DNA"/>
</dbReference>
<sequence length="398" mass="46186">MSLNITKPSLTSYDLPVFDDIDTLLLIENEKFNSSKYLNKILLSLTNDEHVDYLDLNSLIKRLKKYLENDITTKKYGLIIKQFYNVFIKLSALDNSKKNMVNEAIIKNLNNLVELVDKLEEGNDIFLQSQFIIKVLVRAYNTKFVFFVCNVISDLILADLVENKKEISANCTNYEVSHTALNIIKDCNNILATDAIKYMDNNCKHIKSDALKNLHIHIIRNKYINDIEIWQLIINTSKKDFILTVDRVMVDLISKTNLQLNNFKGIINSMLTNNQEMVEFEKFLIKDVKIAEITTNANDKDDIEDTRVINVTRNISGLAYYKSIKFNENLKNRTLSFVYFGKVAKNLNKNASIQLNKNKKSELWQLIKEKFNANKQISENKDFDVILKQFEIILNPNI</sequence>
<dbReference type="Proteomes" id="UP000092321">
    <property type="component" value="Unassembled WGS sequence"/>
</dbReference>
<gene>
    <name evidence="1" type="ORF">HANVADRAFT_52712</name>
</gene>
<accession>A0A1B7TDU1</accession>
<dbReference type="OrthoDB" id="3972779at2759"/>
<dbReference type="AlphaFoldDB" id="A0A1B7TDU1"/>
<reference evidence="2" key="1">
    <citation type="journal article" date="2016" name="Proc. Natl. Acad. Sci. U.S.A.">
        <title>Comparative genomics of biotechnologically important yeasts.</title>
        <authorList>
            <person name="Riley R."/>
            <person name="Haridas S."/>
            <person name="Wolfe K.H."/>
            <person name="Lopes M.R."/>
            <person name="Hittinger C.T."/>
            <person name="Goeker M."/>
            <person name="Salamov A.A."/>
            <person name="Wisecaver J.H."/>
            <person name="Long T.M."/>
            <person name="Calvey C.H."/>
            <person name="Aerts A.L."/>
            <person name="Barry K.W."/>
            <person name="Choi C."/>
            <person name="Clum A."/>
            <person name="Coughlan A.Y."/>
            <person name="Deshpande S."/>
            <person name="Douglass A.P."/>
            <person name="Hanson S.J."/>
            <person name="Klenk H.-P."/>
            <person name="LaButti K.M."/>
            <person name="Lapidus A."/>
            <person name="Lindquist E.A."/>
            <person name="Lipzen A.M."/>
            <person name="Meier-Kolthoff J.P."/>
            <person name="Ohm R.A."/>
            <person name="Otillar R.P."/>
            <person name="Pangilinan J.L."/>
            <person name="Peng Y."/>
            <person name="Rokas A."/>
            <person name="Rosa C.A."/>
            <person name="Scheuner C."/>
            <person name="Sibirny A.A."/>
            <person name="Slot J.C."/>
            <person name="Stielow J.B."/>
            <person name="Sun H."/>
            <person name="Kurtzman C.P."/>
            <person name="Blackwell M."/>
            <person name="Grigoriev I.V."/>
            <person name="Jeffries T.W."/>
        </authorList>
    </citation>
    <scope>NUCLEOTIDE SEQUENCE [LARGE SCALE GENOMIC DNA]</scope>
    <source>
        <strain evidence="2">NRRL Y-1626</strain>
    </source>
</reference>
<keyword evidence="2" id="KW-1185">Reference proteome</keyword>
<comment type="caution">
    <text evidence="1">The sequence shown here is derived from an EMBL/GenBank/DDBJ whole genome shotgun (WGS) entry which is preliminary data.</text>
</comment>
<name>A0A1B7TDU1_9ASCO</name>
<organism evidence="1 2">
    <name type="scientific">Hanseniaspora valbyensis NRRL Y-1626</name>
    <dbReference type="NCBI Taxonomy" id="766949"/>
    <lineage>
        <taxon>Eukaryota</taxon>
        <taxon>Fungi</taxon>
        <taxon>Dikarya</taxon>
        <taxon>Ascomycota</taxon>
        <taxon>Saccharomycotina</taxon>
        <taxon>Saccharomycetes</taxon>
        <taxon>Saccharomycodales</taxon>
        <taxon>Saccharomycodaceae</taxon>
        <taxon>Hanseniaspora</taxon>
    </lineage>
</organism>
<proteinExistence type="predicted"/>